<gene>
    <name evidence="3" type="ORF">SAMN05444359_13145</name>
</gene>
<keyword evidence="3" id="KW-0808">Transferase</keyword>
<dbReference type="PANTHER" id="PTHR48050:SF13">
    <property type="entry name" value="STEROL 3-BETA-GLUCOSYLTRANSFERASE UGT80A2"/>
    <property type="match status" value="1"/>
</dbReference>
<dbReference type="AlphaFoldDB" id="A0A1H9MTE9"/>
<proteinExistence type="predicted"/>
<dbReference type="InterPro" id="IPR050426">
    <property type="entry name" value="Glycosyltransferase_28"/>
</dbReference>
<dbReference type="PANTHER" id="PTHR48050">
    <property type="entry name" value="STEROL 3-BETA-GLUCOSYLTRANSFERASE"/>
    <property type="match status" value="1"/>
</dbReference>
<dbReference type="GO" id="GO:0005975">
    <property type="term" value="P:carbohydrate metabolic process"/>
    <property type="evidence" value="ECO:0007669"/>
    <property type="project" value="InterPro"/>
</dbReference>
<dbReference type="InParanoid" id="A0A1H9MTE9"/>
<dbReference type="InterPro" id="IPR010610">
    <property type="entry name" value="EryCIII-like_C"/>
</dbReference>
<evidence type="ECO:0000259" key="2">
    <source>
        <dbReference type="Pfam" id="PF06722"/>
    </source>
</evidence>
<organism evidence="3 4">
    <name type="scientific">Neolewinella agarilytica</name>
    <dbReference type="NCBI Taxonomy" id="478744"/>
    <lineage>
        <taxon>Bacteria</taxon>
        <taxon>Pseudomonadati</taxon>
        <taxon>Bacteroidota</taxon>
        <taxon>Saprospiria</taxon>
        <taxon>Saprospirales</taxon>
        <taxon>Lewinellaceae</taxon>
        <taxon>Neolewinella</taxon>
    </lineage>
</organism>
<keyword evidence="4" id="KW-1185">Reference proteome</keyword>
<evidence type="ECO:0000259" key="1">
    <source>
        <dbReference type="Pfam" id="PF03033"/>
    </source>
</evidence>
<evidence type="ECO:0000313" key="3">
    <source>
        <dbReference type="EMBL" id="SER26984.1"/>
    </source>
</evidence>
<dbReference type="FunFam" id="3.40.50.2000:FF:000009">
    <property type="entry name" value="Sterol 3-beta-glucosyltransferase UGT80A2"/>
    <property type="match status" value="1"/>
</dbReference>
<dbReference type="InterPro" id="IPR004276">
    <property type="entry name" value="GlycoTrans_28_N"/>
</dbReference>
<protein>
    <submittedName>
        <fullName evidence="3">UDP:flavonoid glycosyltransferase YjiC, YdhE family</fullName>
    </submittedName>
</protein>
<dbReference type="Pfam" id="PF03033">
    <property type="entry name" value="Glyco_transf_28"/>
    <property type="match status" value="1"/>
</dbReference>
<dbReference type="Proteomes" id="UP000199021">
    <property type="component" value="Unassembled WGS sequence"/>
</dbReference>
<dbReference type="InterPro" id="IPR002213">
    <property type="entry name" value="UDP_glucos_trans"/>
</dbReference>
<feature type="domain" description="Erythromycin biosynthesis protein CIII-like C-terminal" evidence="2">
    <location>
        <begin position="304"/>
        <end position="412"/>
    </location>
</feature>
<dbReference type="SUPFAM" id="SSF53756">
    <property type="entry name" value="UDP-Glycosyltransferase/glycogen phosphorylase"/>
    <property type="match status" value="1"/>
</dbReference>
<dbReference type="GO" id="GO:0016758">
    <property type="term" value="F:hexosyltransferase activity"/>
    <property type="evidence" value="ECO:0007669"/>
    <property type="project" value="InterPro"/>
</dbReference>
<evidence type="ECO:0000313" key="4">
    <source>
        <dbReference type="Proteomes" id="UP000199021"/>
    </source>
</evidence>
<dbReference type="EMBL" id="FOFB01000031">
    <property type="protein sequence ID" value="SER26984.1"/>
    <property type="molecule type" value="Genomic_DNA"/>
</dbReference>
<dbReference type="OrthoDB" id="9805366at2"/>
<dbReference type="CDD" id="cd03784">
    <property type="entry name" value="GT1_Gtf-like"/>
    <property type="match status" value="1"/>
</dbReference>
<dbReference type="Gene3D" id="3.40.50.2000">
    <property type="entry name" value="Glycogen Phosphorylase B"/>
    <property type="match status" value="2"/>
</dbReference>
<dbReference type="RefSeq" id="WP_090172530.1">
    <property type="nucleotide sequence ID" value="NZ_FOFB01000031.1"/>
</dbReference>
<dbReference type="Pfam" id="PF06722">
    <property type="entry name" value="EryCIII-like_C"/>
    <property type="match status" value="1"/>
</dbReference>
<name>A0A1H9MTE9_9BACT</name>
<reference evidence="4" key="1">
    <citation type="submission" date="2016-10" db="EMBL/GenBank/DDBJ databases">
        <authorList>
            <person name="Varghese N."/>
            <person name="Submissions S."/>
        </authorList>
    </citation>
    <scope>NUCLEOTIDE SEQUENCE [LARGE SCALE GENOMIC DNA]</scope>
    <source>
        <strain evidence="4">DSM 24740</strain>
    </source>
</reference>
<sequence length="422" mass="48248">MKYLLLTIGTRGDAEPFLAIGDLLQKAGHEVIIALPEQLCPLAEDTGLRFEALDRRFLELLEGETARNFMGQKGSAFSRAIQLLRLSRQSMSVQDNMILEQRNLLLRHTPDRVVYHPKCLVARAWGIANEGQSIGISPIPNWLHPVREYPHIAVSRNLGTRGNLLSYRFINWMTAFMSARYVKPFRQDFPGTSLNRRAITHYMQQQERMLYLISPSLFPRPDYWPEQAKVLGYFERPKTNSWQPASELIQFVDRFRAENITFITFGSMINARPEVTTDNIIKVLSRLGIPAIINTSSGGLLKREGVADHIHFVSNIPYEWIFPKVHSAVHHGGSGTTHTATKHGCPSLVIPHIVDQFFWNERVADLGLGPKGVKIKHLSEERFERLLLELRSNEDYRIRAVSFQEKMIAEGKTELLLEELSR</sequence>
<feature type="domain" description="Glycosyltransferase family 28 N-terminal" evidence="1">
    <location>
        <begin position="4"/>
        <end position="80"/>
    </location>
</feature>
<accession>A0A1H9MTE9</accession>
<dbReference type="GO" id="GO:0033072">
    <property type="term" value="P:vancomycin biosynthetic process"/>
    <property type="evidence" value="ECO:0007669"/>
    <property type="project" value="UniProtKB-ARBA"/>
</dbReference>
<dbReference type="GO" id="GO:0008194">
    <property type="term" value="F:UDP-glycosyltransferase activity"/>
    <property type="evidence" value="ECO:0007669"/>
    <property type="project" value="InterPro"/>
</dbReference>
<dbReference type="STRING" id="478744.SAMN05444359_13145"/>